<dbReference type="GO" id="GO:0043565">
    <property type="term" value="F:sequence-specific DNA binding"/>
    <property type="evidence" value="ECO:0007669"/>
    <property type="project" value="TreeGrafter"/>
</dbReference>
<dbReference type="InterPro" id="IPR019887">
    <property type="entry name" value="Tscrpt_reg_AsnC/Lrp_C"/>
</dbReference>
<dbReference type="PANTHER" id="PTHR30154:SF34">
    <property type="entry name" value="TRANSCRIPTIONAL REGULATOR AZLB"/>
    <property type="match status" value="1"/>
</dbReference>
<dbReference type="AlphaFoldDB" id="A0A7Z0K823"/>
<evidence type="ECO:0000313" key="2">
    <source>
        <dbReference type="EMBL" id="NYJ77134.1"/>
    </source>
</evidence>
<dbReference type="GO" id="GO:0005829">
    <property type="term" value="C:cytosol"/>
    <property type="evidence" value="ECO:0007669"/>
    <property type="project" value="TreeGrafter"/>
</dbReference>
<dbReference type="Gene3D" id="3.30.70.920">
    <property type="match status" value="1"/>
</dbReference>
<dbReference type="RefSeq" id="WP_179540658.1">
    <property type="nucleotide sequence ID" value="NZ_BAAALL010000004.1"/>
</dbReference>
<evidence type="ECO:0000313" key="3">
    <source>
        <dbReference type="Proteomes" id="UP000535437"/>
    </source>
</evidence>
<keyword evidence="2" id="KW-0238">DNA-binding</keyword>
<dbReference type="SUPFAM" id="SSF54909">
    <property type="entry name" value="Dimeric alpha+beta barrel"/>
    <property type="match status" value="1"/>
</dbReference>
<feature type="domain" description="Transcription regulator AsnC/Lrp ligand binding" evidence="1">
    <location>
        <begin position="6"/>
        <end position="77"/>
    </location>
</feature>
<dbReference type="EMBL" id="JACCFY010000001">
    <property type="protein sequence ID" value="NYJ77134.1"/>
    <property type="molecule type" value="Genomic_DNA"/>
</dbReference>
<protein>
    <submittedName>
        <fullName evidence="2">DNA-binding Lrp family transcriptional regulator</fullName>
    </submittedName>
</protein>
<comment type="caution">
    <text evidence="2">The sequence shown here is derived from an EMBL/GenBank/DDBJ whole genome shotgun (WGS) entry which is preliminary data.</text>
</comment>
<sequence>MVTAFVMIKTDPQGIPEAGHQIADIDGVQAVYSVTGPWDLIAMVQGPSFDELAELIPDRISKVAGIRDTETLLAFRTYSDQDLEAGFALGLDE</sequence>
<evidence type="ECO:0000259" key="1">
    <source>
        <dbReference type="Pfam" id="PF01037"/>
    </source>
</evidence>
<proteinExistence type="predicted"/>
<dbReference type="Pfam" id="PF01037">
    <property type="entry name" value="AsnC_trans_reg"/>
    <property type="match status" value="1"/>
</dbReference>
<dbReference type="PANTHER" id="PTHR30154">
    <property type="entry name" value="LEUCINE-RESPONSIVE REGULATORY PROTEIN"/>
    <property type="match status" value="1"/>
</dbReference>
<dbReference type="InterPro" id="IPR011008">
    <property type="entry name" value="Dimeric_a/b-barrel"/>
</dbReference>
<keyword evidence="3" id="KW-1185">Reference proteome</keyword>
<dbReference type="GO" id="GO:0043200">
    <property type="term" value="P:response to amino acid"/>
    <property type="evidence" value="ECO:0007669"/>
    <property type="project" value="TreeGrafter"/>
</dbReference>
<dbReference type="Proteomes" id="UP000535437">
    <property type="component" value="Unassembled WGS sequence"/>
</dbReference>
<name>A0A7Z0K823_9MICC</name>
<reference evidence="2 3" key="1">
    <citation type="submission" date="2020-07" db="EMBL/GenBank/DDBJ databases">
        <title>Sequencing the genomes of 1000 actinobacteria strains.</title>
        <authorList>
            <person name="Klenk H.-P."/>
        </authorList>
    </citation>
    <scope>NUCLEOTIDE SEQUENCE [LARGE SCALE GENOMIC DNA]</scope>
    <source>
        <strain evidence="2 3">DSM 15475</strain>
    </source>
</reference>
<gene>
    <name evidence="2" type="ORF">HNR09_000545</name>
</gene>
<organism evidence="2 3">
    <name type="scientific">Nesterenkonia xinjiangensis</name>
    <dbReference type="NCBI Taxonomy" id="225327"/>
    <lineage>
        <taxon>Bacteria</taxon>
        <taxon>Bacillati</taxon>
        <taxon>Actinomycetota</taxon>
        <taxon>Actinomycetes</taxon>
        <taxon>Micrococcales</taxon>
        <taxon>Micrococcaceae</taxon>
        <taxon>Nesterenkonia</taxon>
    </lineage>
</organism>
<accession>A0A7Z0K823</accession>